<dbReference type="Proteomes" id="UP001595833">
    <property type="component" value="Unassembled WGS sequence"/>
</dbReference>
<organism evidence="1 2">
    <name type="scientific">Saccharothrix xinjiangensis</name>
    <dbReference type="NCBI Taxonomy" id="204798"/>
    <lineage>
        <taxon>Bacteria</taxon>
        <taxon>Bacillati</taxon>
        <taxon>Actinomycetota</taxon>
        <taxon>Actinomycetes</taxon>
        <taxon>Pseudonocardiales</taxon>
        <taxon>Pseudonocardiaceae</taxon>
        <taxon>Saccharothrix</taxon>
    </lineage>
</organism>
<keyword evidence="2" id="KW-1185">Reference proteome</keyword>
<comment type="caution">
    <text evidence="1">The sequence shown here is derived from an EMBL/GenBank/DDBJ whole genome shotgun (WGS) entry which is preliminary data.</text>
</comment>
<proteinExistence type="predicted"/>
<dbReference type="RefSeq" id="WP_344038310.1">
    <property type="nucleotide sequence ID" value="NZ_BAAAKE010000010.1"/>
</dbReference>
<name>A0ABV9Y1U9_9PSEU</name>
<reference evidence="2" key="1">
    <citation type="journal article" date="2019" name="Int. J. Syst. Evol. Microbiol.">
        <title>The Global Catalogue of Microorganisms (GCM) 10K type strain sequencing project: providing services to taxonomists for standard genome sequencing and annotation.</title>
        <authorList>
            <consortium name="The Broad Institute Genomics Platform"/>
            <consortium name="The Broad Institute Genome Sequencing Center for Infectious Disease"/>
            <person name="Wu L."/>
            <person name="Ma J."/>
        </authorList>
    </citation>
    <scope>NUCLEOTIDE SEQUENCE [LARGE SCALE GENOMIC DNA]</scope>
    <source>
        <strain evidence="2">KCTC 12848</strain>
    </source>
</reference>
<evidence type="ECO:0000313" key="2">
    <source>
        <dbReference type="Proteomes" id="UP001595833"/>
    </source>
</evidence>
<evidence type="ECO:0008006" key="3">
    <source>
        <dbReference type="Google" id="ProtNLM"/>
    </source>
</evidence>
<gene>
    <name evidence="1" type="ORF">ACFPFM_21850</name>
</gene>
<accession>A0ABV9Y1U9</accession>
<protein>
    <recommendedName>
        <fullName evidence="3">ThiF family protein</fullName>
    </recommendedName>
</protein>
<sequence>MAIDPRLRLLGTGGGGTVAPQLLRALNDTHVVIRTGPDMAGAGTTALAAFIALAARLFGAVSAETPVALAANWWNSSDTTELLAALHAVRPQPATPAIRTIVVTFGDQVPPGDFGIGGDDYTVRLGRGAQPLGPLNTHALGVHAASCLAVSQLLLEVLGPHGFPGVPVQESYVTNLVDYRLTEAPELGTASDIRPLRLAVMGVGSVGTSTLALLATALSPRLGAAAVVRPAEIIAIDDDRIDPQRNPFRYPALLGGESGRKAEFFATRLTDLGLPATGVARTVAEWTRGRAEPGFDGLVVSSVDTLGGRLDVTDVLARSTLSIGVSGLALHAQREEFADGFACPFCDYVSADPPLTQAGVYAQATGLTVERVLALLQEGARLTAADVEAAIAGGRLSPDRRDSLIAAPLTDLVRQAYAEIEVRGAGGQVSADDVVAVAAPQVSWFAGVLAAVEVIKQMTGMPTVDRRVDVDLSGLPPGLVRRVAPDGTGRCLCRSGIRIRWYRKLYGGHTSTDSGPPAGVS</sequence>
<evidence type="ECO:0000313" key="1">
    <source>
        <dbReference type="EMBL" id="MFC5056391.1"/>
    </source>
</evidence>
<dbReference type="EMBL" id="JBHSJB010000020">
    <property type="protein sequence ID" value="MFC5056391.1"/>
    <property type="molecule type" value="Genomic_DNA"/>
</dbReference>